<dbReference type="InterPro" id="IPR023534">
    <property type="entry name" value="Rof/RNase_P-like"/>
</dbReference>
<dbReference type="EMBL" id="JAKIKP010000006">
    <property type="protein sequence ID" value="MCL1143089.1"/>
    <property type="molecule type" value="Genomic_DNA"/>
</dbReference>
<dbReference type="InterPro" id="IPR009778">
    <property type="entry name" value="ROF"/>
</dbReference>
<dbReference type="AlphaFoldDB" id="A0A9X2CLV5"/>
<protein>
    <submittedName>
        <fullName evidence="1">Rho-binding antiterminator</fullName>
    </submittedName>
</protein>
<keyword evidence="2" id="KW-1185">Reference proteome</keyword>
<dbReference type="InterPro" id="IPR038626">
    <property type="entry name" value="Rof-like_sf"/>
</dbReference>
<name>A0A9X2CLV5_9GAMM</name>
<dbReference type="Gene3D" id="2.30.30.400">
    <property type="entry name" value="Rof-like"/>
    <property type="match status" value="1"/>
</dbReference>
<accession>A0A9X2CLV5</accession>
<comment type="caution">
    <text evidence="1">The sequence shown here is derived from an EMBL/GenBank/DDBJ whole genome shotgun (WGS) entry which is preliminary data.</text>
</comment>
<evidence type="ECO:0000313" key="2">
    <source>
        <dbReference type="Proteomes" id="UP001139333"/>
    </source>
</evidence>
<dbReference type="Pfam" id="PF07073">
    <property type="entry name" value="ROF"/>
    <property type="match status" value="1"/>
</dbReference>
<dbReference type="Proteomes" id="UP001139333">
    <property type="component" value="Unassembled WGS sequence"/>
</dbReference>
<proteinExistence type="predicted"/>
<dbReference type="RefSeq" id="WP_248995768.1">
    <property type="nucleotide sequence ID" value="NZ_JAKIKP010000006.1"/>
</dbReference>
<evidence type="ECO:0000313" key="1">
    <source>
        <dbReference type="EMBL" id="MCL1143089.1"/>
    </source>
</evidence>
<dbReference type="SUPFAM" id="SSF101744">
    <property type="entry name" value="Rof/RNase P subunit-like"/>
    <property type="match status" value="1"/>
</dbReference>
<reference evidence="1" key="1">
    <citation type="submission" date="2022-01" db="EMBL/GenBank/DDBJ databases">
        <title>Whole genome-based taxonomy of the Shewanellaceae.</title>
        <authorList>
            <person name="Martin-Rodriguez A.J."/>
        </authorList>
    </citation>
    <scope>NUCLEOTIDE SEQUENCE</scope>
    <source>
        <strain evidence="1">DSM 16422</strain>
    </source>
</reference>
<sequence>MKQSEEQNILACEYHDYIEIICLYRYNVTITLTDNRLIQGQFHTTGFTTHQQHKYEVIKGFDDNQHPIEVKLTEIVKIDVNNQNAQFSSVRFDL</sequence>
<gene>
    <name evidence="1" type="ORF">L2672_10315</name>
</gene>
<organism evidence="1 2">
    <name type="scientific">Shewanella gaetbuli</name>
    <dbReference type="NCBI Taxonomy" id="220752"/>
    <lineage>
        <taxon>Bacteria</taxon>
        <taxon>Pseudomonadati</taxon>
        <taxon>Pseudomonadota</taxon>
        <taxon>Gammaproteobacteria</taxon>
        <taxon>Alteromonadales</taxon>
        <taxon>Shewanellaceae</taxon>
        <taxon>Shewanella</taxon>
    </lineage>
</organism>